<proteinExistence type="predicted"/>
<sequence>MHWFYSTTTKTLNDLNCLINKVILAPDFSALDLLSFDANHEAKQLDSDRLPLFATDGLIKDKVMLHLPQTGLLDNIQDIYIKTFGSPTLKELLTFLKCDLMQKIWKLLLDPEFMHTYEHGIVIECADGIFHQVYPQFFTYSADYPENYTEFFLQASNLLAVAFALDAWFSRTGVNSNQQWHDVELVCKWIFTRGYPVSGKRVEGVIGPTSLTPNCNAFSEVLYPLGFNFYQMFVQDLMHKSESGGWKSLFTHLVHICHKIPGAIQKLNKRFCLVPTFGHSTICKFSNDVSGQKKFAARDYEDVLQCSFPCFDGLLPDSQDNKIVIDTVFTWATWHAFAKAQMHMDSSLEVLHGVTTLLGNQLRSFSQNVCPNFCTKELPSETAAQVQQLICTVKTAVTSTGGVFKLIKSFNLKTYKNHALSNYVWCIPKFSTSDSYSTQIGEQEHHHVKLFYSHTNKRGHVKQIAMLEQRKRRLQQILAQWISKLKVKSKMTASPRISPNERDPLPEGQPEDHYQMSLSRSYPLNLHHWLADNDGDLAVEDFIPKLKEHILRLLVNKISTEDEITSEQLSNLHIIDDHIFCHKVL</sequence>
<evidence type="ECO:0000313" key="2">
    <source>
        <dbReference type="EMBL" id="KAK0488044.1"/>
    </source>
</evidence>
<comment type="caution">
    <text evidence="2">The sequence shown here is derived from an EMBL/GenBank/DDBJ whole genome shotgun (WGS) entry which is preliminary data.</text>
</comment>
<dbReference type="EMBL" id="JAUEPU010000042">
    <property type="protein sequence ID" value="KAK0488044.1"/>
    <property type="molecule type" value="Genomic_DNA"/>
</dbReference>
<evidence type="ECO:0000256" key="1">
    <source>
        <dbReference type="SAM" id="MobiDB-lite"/>
    </source>
</evidence>
<dbReference type="Proteomes" id="UP001175228">
    <property type="component" value="Unassembled WGS sequence"/>
</dbReference>
<feature type="compositionally biased region" description="Basic and acidic residues" evidence="1">
    <location>
        <begin position="499"/>
        <end position="513"/>
    </location>
</feature>
<name>A0AA39PQX6_9AGAR</name>
<reference evidence="2" key="1">
    <citation type="submission" date="2023-06" db="EMBL/GenBank/DDBJ databases">
        <authorList>
            <consortium name="Lawrence Berkeley National Laboratory"/>
            <person name="Ahrendt S."/>
            <person name="Sahu N."/>
            <person name="Indic B."/>
            <person name="Wong-Bajracharya J."/>
            <person name="Merenyi Z."/>
            <person name="Ke H.-M."/>
            <person name="Monk M."/>
            <person name="Kocsube S."/>
            <person name="Drula E."/>
            <person name="Lipzen A."/>
            <person name="Balint B."/>
            <person name="Henrissat B."/>
            <person name="Andreopoulos B."/>
            <person name="Martin F.M."/>
            <person name="Harder C.B."/>
            <person name="Rigling D."/>
            <person name="Ford K.L."/>
            <person name="Foster G.D."/>
            <person name="Pangilinan J."/>
            <person name="Papanicolaou A."/>
            <person name="Barry K."/>
            <person name="LaButti K."/>
            <person name="Viragh M."/>
            <person name="Koriabine M."/>
            <person name="Yan M."/>
            <person name="Riley R."/>
            <person name="Champramary S."/>
            <person name="Plett K.L."/>
            <person name="Tsai I.J."/>
            <person name="Slot J."/>
            <person name="Sipos G."/>
            <person name="Plett J."/>
            <person name="Nagy L.G."/>
            <person name="Grigoriev I.V."/>
        </authorList>
    </citation>
    <scope>NUCLEOTIDE SEQUENCE</scope>
    <source>
        <strain evidence="2">HWK02</strain>
    </source>
</reference>
<evidence type="ECO:0000313" key="3">
    <source>
        <dbReference type="Proteomes" id="UP001175228"/>
    </source>
</evidence>
<dbReference type="AlphaFoldDB" id="A0AA39PQX6"/>
<organism evidence="2 3">
    <name type="scientific">Armillaria luteobubalina</name>
    <dbReference type="NCBI Taxonomy" id="153913"/>
    <lineage>
        <taxon>Eukaryota</taxon>
        <taxon>Fungi</taxon>
        <taxon>Dikarya</taxon>
        <taxon>Basidiomycota</taxon>
        <taxon>Agaricomycotina</taxon>
        <taxon>Agaricomycetes</taxon>
        <taxon>Agaricomycetidae</taxon>
        <taxon>Agaricales</taxon>
        <taxon>Marasmiineae</taxon>
        <taxon>Physalacriaceae</taxon>
        <taxon>Armillaria</taxon>
    </lineage>
</organism>
<gene>
    <name evidence="2" type="ORF">EDD18DRAFT_1359990</name>
</gene>
<protein>
    <submittedName>
        <fullName evidence="2">Uncharacterized protein</fullName>
    </submittedName>
</protein>
<accession>A0AA39PQX6</accession>
<feature type="region of interest" description="Disordered" evidence="1">
    <location>
        <begin position="492"/>
        <end position="513"/>
    </location>
</feature>
<keyword evidence="3" id="KW-1185">Reference proteome</keyword>